<feature type="region of interest" description="Disordered" evidence="1">
    <location>
        <begin position="657"/>
        <end position="780"/>
    </location>
</feature>
<feature type="domain" description="Lsm14-like N-terminal" evidence="2">
    <location>
        <begin position="2"/>
        <end position="97"/>
    </location>
</feature>
<dbReference type="GO" id="GO:0003676">
    <property type="term" value="F:nucleic acid binding"/>
    <property type="evidence" value="ECO:0007669"/>
    <property type="project" value="InterPro"/>
</dbReference>
<dbReference type="PhylomeDB" id="A7S9Q0"/>
<dbReference type="KEGG" id="nve:5511177"/>
<evidence type="ECO:0000259" key="2">
    <source>
        <dbReference type="SMART" id="SM01271"/>
    </source>
</evidence>
<evidence type="ECO:0000256" key="1">
    <source>
        <dbReference type="SAM" id="MobiDB-lite"/>
    </source>
</evidence>
<dbReference type="Gene3D" id="3.30.420.10">
    <property type="entry name" value="Ribonuclease H-like superfamily/Ribonuclease H"/>
    <property type="match status" value="1"/>
</dbReference>
<sequence>MSSRANDFVGSKIQVQTAEDSYEGIVHSIDEKKKQLTLSQVVLCSSGKRLHGCMNFFGHELDNLFILETAEAMRVKDSVRNPKEHDTQSNAEVSQENGSSKFSQANSAETCHSRTTKPVTPNFASTKNSVNIEAKHHTKPNDGHANSTGKLAQNTNKPVTASGHFKGIGVPYKKPSKDLTRRDPSDEGISLLQRAPLDTDKYLMDDFDSDDENNGITPHCLPQTVVIQAFNDRFKNAIAYISKQRVIGVSCEGVNLSRYGKICWLLIGTREFVYLFDVLKLGASCFDEGLQEILENGNILKVADIIIYKRERQGELPQLVNGLVACLYEYLNMPPENMSFQKYRVNQMQLDEAIWTRRPLPERMLDAAAKRVVYLRELRLAQMERLMAECIHGVNIYLGLYRDSRDQLRGKTAHKTGRQIPKEFRELSKFDHQRRYRRYDHQNFTDDLEKGHGTMNAPDAGDLWKEGQQFADKYHGKHGKFREQIREPVDILTAVLPGHLDNGLTNQQHPFEGVSNQRQQIGGGANQPIPLGEGANQRPPLGEGTNQRQPLREGELANQRQPLKDEINKKEASNESANHMAQEYGGDYQLKASTIENVVLMGTNVKGSEKNYGPPRNDALVFDDVSGEYYDDFAAFDEEEENENLFQFHLETQPSIQQTTVTGKRPFSEFGAQKAELGRRDENNPRPSGGMASANAAPKPMTMANKFNPNIPGIFNDNEFPPLSSSDNESLYGSSPAPPPRRQQRQLNRDSQSPGLGHGARAQPAMRSTPPLPQQQENSELSVLGRGRALLYQRLATMPRARLPNLDQSPLATFIGATPGAHEFPSDAELMATPAILRVDDPDRVGGTRVRIRKD</sequence>
<feature type="compositionally biased region" description="Basic and acidic residues" evidence="1">
    <location>
        <begin position="78"/>
        <end position="87"/>
    </location>
</feature>
<feature type="compositionally biased region" description="Basic and acidic residues" evidence="1">
    <location>
        <begin position="175"/>
        <end position="185"/>
    </location>
</feature>
<dbReference type="eggNOG" id="KOG2405">
    <property type="taxonomic scope" value="Eukaryota"/>
</dbReference>
<dbReference type="PANTHER" id="PTHR46628">
    <property type="entry name" value="PIRNA BIOGENESIS PROTEIN EXD1"/>
    <property type="match status" value="1"/>
</dbReference>
<dbReference type="InterPro" id="IPR052144">
    <property type="entry name" value="piRNA_biogenesis_EXD1"/>
</dbReference>
<dbReference type="HOGENOM" id="CLU_334121_0_0_1"/>
<dbReference type="SMART" id="SM01271">
    <property type="entry name" value="LSM14"/>
    <property type="match status" value="1"/>
</dbReference>
<dbReference type="InterPro" id="IPR012337">
    <property type="entry name" value="RNaseH-like_sf"/>
</dbReference>
<evidence type="ECO:0000313" key="3">
    <source>
        <dbReference type="EMBL" id="EDO39521.1"/>
    </source>
</evidence>
<feature type="compositionally biased region" description="Basic and acidic residues" evidence="1">
    <location>
        <begin position="562"/>
        <end position="573"/>
    </location>
</feature>
<feature type="compositionally biased region" description="Basic and acidic residues" evidence="1">
    <location>
        <begin position="133"/>
        <end position="142"/>
    </location>
</feature>
<gene>
    <name evidence="3" type="ORF">NEMVEDRAFT_v1g243802</name>
</gene>
<reference evidence="3 4" key="1">
    <citation type="journal article" date="2007" name="Science">
        <title>Sea anemone genome reveals ancestral eumetazoan gene repertoire and genomic organization.</title>
        <authorList>
            <person name="Putnam N.H."/>
            <person name="Srivastava M."/>
            <person name="Hellsten U."/>
            <person name="Dirks B."/>
            <person name="Chapman J."/>
            <person name="Salamov A."/>
            <person name="Terry A."/>
            <person name="Shapiro H."/>
            <person name="Lindquist E."/>
            <person name="Kapitonov V.V."/>
            <person name="Jurka J."/>
            <person name="Genikhovich G."/>
            <person name="Grigoriev I.V."/>
            <person name="Lucas S.M."/>
            <person name="Steele R.E."/>
            <person name="Finnerty J.R."/>
            <person name="Technau U."/>
            <person name="Martindale M.Q."/>
            <person name="Rokhsar D.S."/>
        </authorList>
    </citation>
    <scope>NUCLEOTIDE SEQUENCE [LARGE SCALE GENOMIC DNA]</scope>
    <source>
        <strain evidence="4">CH2 X CH6</strain>
    </source>
</reference>
<dbReference type="PANTHER" id="PTHR46628:SF1">
    <property type="entry name" value="PIRNA BIOGENESIS PROTEIN EXD1"/>
    <property type="match status" value="1"/>
</dbReference>
<keyword evidence="4" id="KW-1185">Reference proteome</keyword>
<dbReference type="GO" id="GO:0034587">
    <property type="term" value="P:piRNA processing"/>
    <property type="evidence" value="ECO:0000318"/>
    <property type="project" value="GO_Central"/>
</dbReference>
<dbReference type="AlphaFoldDB" id="A7S9Q0"/>
<dbReference type="InParanoid" id="A7S9Q0"/>
<evidence type="ECO:0000313" key="4">
    <source>
        <dbReference type="Proteomes" id="UP000001593"/>
    </source>
</evidence>
<accession>A7S9Q0</accession>
<dbReference type="Proteomes" id="UP000001593">
    <property type="component" value="Unassembled WGS sequence"/>
</dbReference>
<dbReference type="EMBL" id="DS469605">
    <property type="protein sequence ID" value="EDO39521.1"/>
    <property type="molecule type" value="Genomic_DNA"/>
</dbReference>
<dbReference type="SUPFAM" id="SSF53098">
    <property type="entry name" value="Ribonuclease H-like"/>
    <property type="match status" value="1"/>
</dbReference>
<feature type="compositionally biased region" description="Polar residues" evidence="1">
    <location>
        <begin position="723"/>
        <end position="733"/>
    </location>
</feature>
<feature type="region of interest" description="Disordered" evidence="1">
    <location>
        <begin position="517"/>
        <end position="576"/>
    </location>
</feature>
<dbReference type="STRING" id="45351.A7S9Q0"/>
<protein>
    <recommendedName>
        <fullName evidence="2">Lsm14-like N-terminal domain-containing protein</fullName>
    </recommendedName>
</protein>
<feature type="region of interest" description="Disordered" evidence="1">
    <location>
        <begin position="78"/>
        <end position="185"/>
    </location>
</feature>
<dbReference type="OrthoDB" id="26838at2759"/>
<feature type="compositionally biased region" description="Polar residues" evidence="1">
    <location>
        <begin position="88"/>
        <end position="110"/>
    </location>
</feature>
<name>A7S9Q0_NEMVE</name>
<dbReference type="GO" id="GO:1990923">
    <property type="term" value="C:PET complex"/>
    <property type="evidence" value="ECO:0000318"/>
    <property type="project" value="GO_Central"/>
</dbReference>
<organism evidence="3 4">
    <name type="scientific">Nematostella vectensis</name>
    <name type="common">Starlet sea anemone</name>
    <dbReference type="NCBI Taxonomy" id="45351"/>
    <lineage>
        <taxon>Eukaryota</taxon>
        <taxon>Metazoa</taxon>
        <taxon>Cnidaria</taxon>
        <taxon>Anthozoa</taxon>
        <taxon>Hexacorallia</taxon>
        <taxon>Actiniaria</taxon>
        <taxon>Edwardsiidae</taxon>
        <taxon>Nematostella</taxon>
    </lineage>
</organism>
<dbReference type="InterPro" id="IPR036397">
    <property type="entry name" value="RNaseH_sf"/>
</dbReference>
<feature type="compositionally biased region" description="Polar residues" evidence="1">
    <location>
        <begin position="144"/>
        <end position="159"/>
    </location>
</feature>
<feature type="compositionally biased region" description="Polar residues" evidence="1">
    <location>
        <begin position="116"/>
        <end position="131"/>
    </location>
</feature>
<dbReference type="InterPro" id="IPR025609">
    <property type="entry name" value="Lsm14-like_N"/>
</dbReference>
<proteinExistence type="predicted"/>